<dbReference type="Pfam" id="PF12911">
    <property type="entry name" value="OppC_N"/>
    <property type="match status" value="1"/>
</dbReference>
<keyword evidence="6 7" id="KW-0472">Membrane</keyword>
<evidence type="ECO:0000256" key="1">
    <source>
        <dbReference type="ARBA" id="ARBA00004651"/>
    </source>
</evidence>
<evidence type="ECO:0000256" key="2">
    <source>
        <dbReference type="ARBA" id="ARBA00022448"/>
    </source>
</evidence>
<dbReference type="SUPFAM" id="SSF161098">
    <property type="entry name" value="MetI-like"/>
    <property type="match status" value="1"/>
</dbReference>
<feature type="transmembrane region" description="Helical" evidence="7">
    <location>
        <begin position="125"/>
        <end position="143"/>
    </location>
</feature>
<feature type="transmembrane region" description="Helical" evidence="7">
    <location>
        <begin position="26"/>
        <end position="47"/>
    </location>
</feature>
<dbReference type="CDD" id="cd06261">
    <property type="entry name" value="TM_PBP2"/>
    <property type="match status" value="1"/>
</dbReference>
<reference evidence="9 10" key="1">
    <citation type="submission" date="2019-07" db="EMBL/GenBank/DDBJ databases">
        <authorList>
            <person name="Grouzdev D.S."/>
        </authorList>
    </citation>
    <scope>NUCLEOTIDE SEQUENCE [LARGE SCALE GENOMIC DNA]</scope>
    <source>
        <strain evidence="9 10">3C</strain>
    </source>
</reference>
<dbReference type="InterPro" id="IPR050366">
    <property type="entry name" value="BP-dependent_transpt_permease"/>
</dbReference>
<feature type="domain" description="ABC transmembrane type-1" evidence="8">
    <location>
        <begin position="86"/>
        <end position="275"/>
    </location>
</feature>
<dbReference type="InterPro" id="IPR035906">
    <property type="entry name" value="MetI-like_sf"/>
</dbReference>
<comment type="subcellular location">
    <subcellularLocation>
        <location evidence="1 7">Cell membrane</location>
        <topology evidence="1 7">Multi-pass membrane protein</topology>
    </subcellularLocation>
</comment>
<keyword evidence="5 7" id="KW-1133">Transmembrane helix</keyword>
<keyword evidence="10" id="KW-1185">Reference proteome</keyword>
<dbReference type="Pfam" id="PF00528">
    <property type="entry name" value="BPD_transp_1"/>
    <property type="match status" value="1"/>
</dbReference>
<dbReference type="EMBL" id="VMBP01000002">
    <property type="protein sequence ID" value="TSJ62618.1"/>
    <property type="molecule type" value="Genomic_DNA"/>
</dbReference>
<comment type="similarity">
    <text evidence="7">Belongs to the binding-protein-dependent transport system permease family.</text>
</comment>
<organism evidence="9 10">
    <name type="scientific">Ancylobacter moscoviensis</name>
    <dbReference type="NCBI Taxonomy" id="2597768"/>
    <lineage>
        <taxon>Bacteria</taxon>
        <taxon>Pseudomonadati</taxon>
        <taxon>Pseudomonadota</taxon>
        <taxon>Alphaproteobacteria</taxon>
        <taxon>Hyphomicrobiales</taxon>
        <taxon>Xanthobacteraceae</taxon>
        <taxon>Ancylobacter</taxon>
    </lineage>
</organism>
<protein>
    <submittedName>
        <fullName evidence="9">ABC transporter permease</fullName>
    </submittedName>
</protein>
<dbReference type="InterPro" id="IPR025966">
    <property type="entry name" value="OppC_N"/>
</dbReference>
<evidence type="ECO:0000256" key="4">
    <source>
        <dbReference type="ARBA" id="ARBA00022692"/>
    </source>
</evidence>
<dbReference type="PANTHER" id="PTHR43386:SF25">
    <property type="entry name" value="PEPTIDE ABC TRANSPORTER PERMEASE PROTEIN"/>
    <property type="match status" value="1"/>
</dbReference>
<comment type="caution">
    <text evidence="9">The sequence shown here is derived from an EMBL/GenBank/DDBJ whole genome shotgun (WGS) entry which is preliminary data.</text>
</comment>
<evidence type="ECO:0000313" key="10">
    <source>
        <dbReference type="Proteomes" id="UP000315321"/>
    </source>
</evidence>
<feature type="transmembrane region" description="Helical" evidence="7">
    <location>
        <begin position="215"/>
        <end position="233"/>
    </location>
</feature>
<name>A0ABY3DRE3_9HYPH</name>
<dbReference type="InterPro" id="IPR000515">
    <property type="entry name" value="MetI-like"/>
</dbReference>
<evidence type="ECO:0000259" key="8">
    <source>
        <dbReference type="PROSITE" id="PS50928"/>
    </source>
</evidence>
<dbReference type="Gene3D" id="1.10.3720.10">
    <property type="entry name" value="MetI-like"/>
    <property type="match status" value="1"/>
</dbReference>
<evidence type="ECO:0000256" key="6">
    <source>
        <dbReference type="ARBA" id="ARBA00023136"/>
    </source>
</evidence>
<dbReference type="Proteomes" id="UP000315321">
    <property type="component" value="Unassembled WGS sequence"/>
</dbReference>
<accession>A0ABY3DRE3</accession>
<evidence type="ECO:0000256" key="5">
    <source>
        <dbReference type="ARBA" id="ARBA00022989"/>
    </source>
</evidence>
<keyword evidence="3" id="KW-1003">Cell membrane</keyword>
<keyword evidence="4 7" id="KW-0812">Transmembrane</keyword>
<evidence type="ECO:0000313" key="9">
    <source>
        <dbReference type="EMBL" id="TSJ62618.1"/>
    </source>
</evidence>
<feature type="transmembrane region" description="Helical" evidence="7">
    <location>
        <begin position="253"/>
        <end position="275"/>
    </location>
</feature>
<dbReference type="PANTHER" id="PTHR43386">
    <property type="entry name" value="OLIGOPEPTIDE TRANSPORT SYSTEM PERMEASE PROTEIN APPC"/>
    <property type="match status" value="1"/>
</dbReference>
<evidence type="ECO:0000256" key="7">
    <source>
        <dbReference type="RuleBase" id="RU363032"/>
    </source>
</evidence>
<keyword evidence="2 7" id="KW-0813">Transport</keyword>
<dbReference type="PROSITE" id="PS50928">
    <property type="entry name" value="ABC_TM1"/>
    <property type="match status" value="1"/>
</dbReference>
<evidence type="ECO:0000256" key="3">
    <source>
        <dbReference type="ARBA" id="ARBA00022475"/>
    </source>
</evidence>
<feature type="transmembrane region" description="Helical" evidence="7">
    <location>
        <begin position="90"/>
        <end position="113"/>
    </location>
</feature>
<gene>
    <name evidence="9" type="ORF">FO470_06265</name>
</gene>
<proteinExistence type="inferred from homology"/>
<sequence length="291" mass="31418">MPKAETAQSAAARPRRLWPRGLNGKLVIGSAVLLLLIVVAVAAPWIVPYRFDEMSILNRLKPPSLRNWLGTDEFGRDVFSRTLIGARLSLLMGFAATAVSLAIGVPLGLWAGYRRGRVDEIVMRSTDVLLSFPPIMLGLLLLAVTPPSLWKMIVAVGIVYVPSTVRLTRSVTLDLAGEEFVQAARARGERTSYILHAEILPNAWPPIMVEASLRVTFAILLGAALSFIGLGAQPPSSDWGLMIAEARPLIDRAPWVAIAPGIAMGITVIAVNLLGDGLREALDPRMHRKGG</sequence>